<accession>A0AAD9H1I2</accession>
<protein>
    <submittedName>
        <fullName evidence="1">Uncharacterized protein</fullName>
    </submittedName>
</protein>
<gene>
    <name evidence="1" type="ORF">LX32DRAFT_304321</name>
</gene>
<sequence length="179" mass="20118">MPWRCKLTGTVFVATFATRDPDFQRIFGGDEGRNRQYVWRWSVNNRRGFRGRRLAVVPTVGSGQVRSGQARGRSRVGLGWAWLVRSHKRTKGQLAVRPTYVHVRRGVRAHGRSDLFPIFGQEQRRGRGGAGQVSSWQGQASLGAGRRGFDMEGDPFRQQEAGRQACMAARDQMEGLSCL</sequence>
<keyword evidence="2" id="KW-1185">Reference proteome</keyword>
<comment type="caution">
    <text evidence="1">The sequence shown here is derived from an EMBL/GenBank/DDBJ whole genome shotgun (WGS) entry which is preliminary data.</text>
</comment>
<dbReference type="Proteomes" id="UP001232148">
    <property type="component" value="Unassembled WGS sequence"/>
</dbReference>
<proteinExistence type="predicted"/>
<evidence type="ECO:0000313" key="1">
    <source>
        <dbReference type="EMBL" id="KAK2020643.1"/>
    </source>
</evidence>
<organism evidence="1 2">
    <name type="scientific">Colletotrichum zoysiae</name>
    <dbReference type="NCBI Taxonomy" id="1216348"/>
    <lineage>
        <taxon>Eukaryota</taxon>
        <taxon>Fungi</taxon>
        <taxon>Dikarya</taxon>
        <taxon>Ascomycota</taxon>
        <taxon>Pezizomycotina</taxon>
        <taxon>Sordariomycetes</taxon>
        <taxon>Hypocreomycetidae</taxon>
        <taxon>Glomerellales</taxon>
        <taxon>Glomerellaceae</taxon>
        <taxon>Colletotrichum</taxon>
        <taxon>Colletotrichum graminicola species complex</taxon>
    </lineage>
</organism>
<dbReference type="AlphaFoldDB" id="A0AAD9H1I2"/>
<name>A0AAD9H1I2_9PEZI</name>
<evidence type="ECO:0000313" key="2">
    <source>
        <dbReference type="Proteomes" id="UP001232148"/>
    </source>
</evidence>
<dbReference type="EMBL" id="MU843199">
    <property type="protein sequence ID" value="KAK2020643.1"/>
    <property type="molecule type" value="Genomic_DNA"/>
</dbReference>
<reference evidence="1" key="1">
    <citation type="submission" date="2021-06" db="EMBL/GenBank/DDBJ databases">
        <title>Comparative genomics, transcriptomics and evolutionary studies reveal genomic signatures of adaptation to plant cell wall in hemibiotrophic fungi.</title>
        <authorList>
            <consortium name="DOE Joint Genome Institute"/>
            <person name="Baroncelli R."/>
            <person name="Diaz J.F."/>
            <person name="Benocci T."/>
            <person name="Peng M."/>
            <person name="Battaglia E."/>
            <person name="Haridas S."/>
            <person name="Andreopoulos W."/>
            <person name="Labutti K."/>
            <person name="Pangilinan J."/>
            <person name="Floch G.L."/>
            <person name="Makela M.R."/>
            <person name="Henrissat B."/>
            <person name="Grigoriev I.V."/>
            <person name="Crouch J.A."/>
            <person name="De Vries R.P."/>
            <person name="Sukno S.A."/>
            <person name="Thon M.R."/>
        </authorList>
    </citation>
    <scope>NUCLEOTIDE SEQUENCE</scope>
    <source>
        <strain evidence="1">MAFF235873</strain>
    </source>
</reference>